<evidence type="ECO:0000256" key="4">
    <source>
        <dbReference type="ARBA" id="ARBA00022694"/>
    </source>
</evidence>
<dbReference type="GO" id="GO:0016432">
    <property type="term" value="F:tRNA-uridine aminocarboxypropyltransferase activity"/>
    <property type="evidence" value="ECO:0007669"/>
    <property type="project" value="UniProtKB-EC"/>
</dbReference>
<evidence type="ECO:0000256" key="2">
    <source>
        <dbReference type="ARBA" id="ARBA00022679"/>
    </source>
</evidence>
<dbReference type="EMBL" id="SWLB01000017">
    <property type="protein sequence ID" value="KAF3327200.1"/>
    <property type="molecule type" value="Genomic_DNA"/>
</dbReference>
<protein>
    <recommendedName>
        <fullName evidence="1">tRNA-uridine aminocarboxypropyltransferase</fullName>
        <ecNumber evidence="1">2.5.1.25</ecNumber>
    </recommendedName>
</protein>
<comment type="caution">
    <text evidence="9">The sequence shown here is derived from an EMBL/GenBank/DDBJ whole genome shotgun (WGS) entry which is preliminary data.</text>
</comment>
<feature type="domain" description="DTW" evidence="8">
    <location>
        <begin position="44"/>
        <end position="259"/>
    </location>
</feature>
<dbReference type="GO" id="GO:0008033">
    <property type="term" value="P:tRNA processing"/>
    <property type="evidence" value="ECO:0007669"/>
    <property type="project" value="UniProtKB-KW"/>
</dbReference>
<evidence type="ECO:0000256" key="3">
    <source>
        <dbReference type="ARBA" id="ARBA00022691"/>
    </source>
</evidence>
<organism evidence="9 10">
    <name type="scientific">Carex littledalei</name>
    <dbReference type="NCBI Taxonomy" id="544730"/>
    <lineage>
        <taxon>Eukaryota</taxon>
        <taxon>Viridiplantae</taxon>
        <taxon>Streptophyta</taxon>
        <taxon>Embryophyta</taxon>
        <taxon>Tracheophyta</taxon>
        <taxon>Spermatophyta</taxon>
        <taxon>Magnoliopsida</taxon>
        <taxon>Liliopsida</taxon>
        <taxon>Poales</taxon>
        <taxon>Cyperaceae</taxon>
        <taxon>Cyperoideae</taxon>
        <taxon>Cariceae</taxon>
        <taxon>Carex</taxon>
        <taxon>Carex subgen. Euthyceras</taxon>
    </lineage>
</organism>
<gene>
    <name evidence="9" type="ORF">FCM35_KLT07318</name>
</gene>
<feature type="region of interest" description="Disordered" evidence="7">
    <location>
        <begin position="260"/>
        <end position="282"/>
    </location>
</feature>
<keyword evidence="2" id="KW-0808">Transferase</keyword>
<name>A0A833QJL5_9POAL</name>
<keyword evidence="3" id="KW-0949">S-adenosyl-L-methionine</keyword>
<dbReference type="Proteomes" id="UP000623129">
    <property type="component" value="Unassembled WGS sequence"/>
</dbReference>
<keyword evidence="4" id="KW-0819">tRNA processing</keyword>
<evidence type="ECO:0000256" key="7">
    <source>
        <dbReference type="SAM" id="MobiDB-lite"/>
    </source>
</evidence>
<evidence type="ECO:0000313" key="10">
    <source>
        <dbReference type="Proteomes" id="UP000623129"/>
    </source>
</evidence>
<reference evidence="9" key="1">
    <citation type="submission" date="2020-01" db="EMBL/GenBank/DDBJ databases">
        <title>Genome sequence of Kobresia littledalei, the first chromosome-level genome in the family Cyperaceae.</title>
        <authorList>
            <person name="Qu G."/>
        </authorList>
    </citation>
    <scope>NUCLEOTIDE SEQUENCE</scope>
    <source>
        <strain evidence="9">C.B.Clarke</strain>
        <tissue evidence="9">Leaf</tissue>
    </source>
</reference>
<dbReference type="PANTHER" id="PTHR21392:SF0">
    <property type="entry name" value="TRNA-URIDINE AMINOCARBOXYPROPYLTRANSFERASE 2"/>
    <property type="match status" value="1"/>
</dbReference>
<dbReference type="SMART" id="SM01144">
    <property type="entry name" value="DTW"/>
    <property type="match status" value="1"/>
</dbReference>
<dbReference type="AlphaFoldDB" id="A0A833QJL5"/>
<evidence type="ECO:0000313" key="9">
    <source>
        <dbReference type="EMBL" id="KAF3327200.1"/>
    </source>
</evidence>
<comment type="similarity">
    <text evidence="5">Belongs to the TDD superfamily. DTWD2 family.</text>
</comment>
<evidence type="ECO:0000256" key="1">
    <source>
        <dbReference type="ARBA" id="ARBA00012386"/>
    </source>
</evidence>
<evidence type="ECO:0000259" key="8">
    <source>
        <dbReference type="SMART" id="SM01144"/>
    </source>
</evidence>
<evidence type="ECO:0000256" key="5">
    <source>
        <dbReference type="ARBA" id="ARBA00034489"/>
    </source>
</evidence>
<comment type="catalytic activity">
    <reaction evidence="6">
        <text>a uridine in tRNA + S-adenosyl-L-methionine = a 3-[(3S)-3-amino-3-carboxypropyl]uridine in tRNA + S-methyl-5'-thioadenosine + H(+)</text>
        <dbReference type="Rhea" id="RHEA:62432"/>
        <dbReference type="Rhea" id="RHEA-COMP:13339"/>
        <dbReference type="Rhea" id="RHEA-COMP:16092"/>
        <dbReference type="ChEBI" id="CHEBI:15378"/>
        <dbReference type="ChEBI" id="CHEBI:17509"/>
        <dbReference type="ChEBI" id="CHEBI:59789"/>
        <dbReference type="ChEBI" id="CHEBI:65315"/>
        <dbReference type="ChEBI" id="CHEBI:82930"/>
        <dbReference type="EC" id="2.5.1.25"/>
    </reaction>
</comment>
<dbReference type="OrthoDB" id="408541at2759"/>
<feature type="region of interest" description="Disordered" evidence="7">
    <location>
        <begin position="1"/>
        <end position="40"/>
    </location>
</feature>
<dbReference type="InterPro" id="IPR005636">
    <property type="entry name" value="DTW"/>
</dbReference>
<accession>A0A833QJL5</accession>
<evidence type="ECO:0000256" key="6">
    <source>
        <dbReference type="ARBA" id="ARBA00048718"/>
    </source>
</evidence>
<sequence length="282" mass="30901">MAEKEGAESISSNFRLEEENKNEDSEPLQEEIASQSLSATATRRRATCDNGCGRPKSVCICPFLPPSPLPTATTVFILQHPHELRYNRLATVPFLPRCLSQFQLLSGRRIRPGMSPLLDSLHSSPSSSSPVLLLFLSPNAVDLSEWAQRTPLEARANPVLVLVDGTWNQAREMVTGSLKFLSGFTTCVSLGCEVGIEGEKPCETDLVLKTEPHKGCMSTIEAVARALRILESDDVGPLVEEMLLKVLRAMVGFQAPFMKPMNPRPRMNKKKGKKLGGDSVSV</sequence>
<keyword evidence="10" id="KW-1185">Reference proteome</keyword>
<proteinExistence type="inferred from homology"/>
<dbReference type="EC" id="2.5.1.25" evidence="1"/>
<feature type="compositionally biased region" description="Basic and acidic residues" evidence="7">
    <location>
        <begin position="15"/>
        <end position="24"/>
    </location>
</feature>
<dbReference type="InterPro" id="IPR039262">
    <property type="entry name" value="DTWD2/TAPT"/>
</dbReference>
<dbReference type="PANTHER" id="PTHR21392">
    <property type="entry name" value="TRNA-URIDINE AMINOCARBOXYPROPYLTRANSFERASE 2"/>
    <property type="match status" value="1"/>
</dbReference>
<dbReference type="Pfam" id="PF03942">
    <property type="entry name" value="DTW"/>
    <property type="match status" value="1"/>
</dbReference>